<accession>A0A6I6G5K5</accession>
<evidence type="ECO:0000313" key="1">
    <source>
        <dbReference type="EMBL" id="QGW27487.1"/>
    </source>
</evidence>
<keyword evidence="2" id="KW-1185">Reference proteome</keyword>
<dbReference type="EMBL" id="CP046566">
    <property type="protein sequence ID" value="QGW27487.1"/>
    <property type="molecule type" value="Genomic_DNA"/>
</dbReference>
<sequence>MRISAFLFILFVFTISWWSISGCSKEYSYEGGPLPDSNNTGLKPDSTKKDSFQFVPCTLCVADSFGKAVDTWRIQLLQSKACGNFTRTVITLTRDAFTFFGPSSCSADSGIILNSFWSPLVFDRDLKNVSTQRTAFYYYDKVGNTFMLERKTGQVMTIVIEEYSYSTGIAKGYCFGQAQTADGKLIELSDIRFVIKIP</sequence>
<dbReference type="Proteomes" id="UP000426027">
    <property type="component" value="Chromosome"/>
</dbReference>
<protein>
    <recommendedName>
        <fullName evidence="3">Lipoprotein</fullName>
    </recommendedName>
</protein>
<dbReference type="KEGG" id="fls:GLV81_04695"/>
<proteinExistence type="predicted"/>
<dbReference type="PROSITE" id="PS51257">
    <property type="entry name" value="PROKAR_LIPOPROTEIN"/>
    <property type="match status" value="1"/>
</dbReference>
<reference evidence="1 2" key="1">
    <citation type="submission" date="2019-11" db="EMBL/GenBank/DDBJ databases">
        <authorList>
            <person name="Im W.T."/>
        </authorList>
    </citation>
    <scope>NUCLEOTIDE SEQUENCE [LARGE SCALE GENOMIC DNA]</scope>
    <source>
        <strain evidence="1 2">SB-02</strain>
    </source>
</reference>
<dbReference type="RefSeq" id="WP_157477302.1">
    <property type="nucleotide sequence ID" value="NZ_CP046566.1"/>
</dbReference>
<name>A0A6I6G5K5_9BACT</name>
<evidence type="ECO:0000313" key="2">
    <source>
        <dbReference type="Proteomes" id="UP000426027"/>
    </source>
</evidence>
<organism evidence="1 2">
    <name type="scientific">Phnomibacter ginsenosidimutans</name>
    <dbReference type="NCBI Taxonomy" id="2676868"/>
    <lineage>
        <taxon>Bacteria</taxon>
        <taxon>Pseudomonadati</taxon>
        <taxon>Bacteroidota</taxon>
        <taxon>Chitinophagia</taxon>
        <taxon>Chitinophagales</taxon>
        <taxon>Chitinophagaceae</taxon>
        <taxon>Phnomibacter</taxon>
    </lineage>
</organism>
<dbReference type="AlphaFoldDB" id="A0A6I6G5K5"/>
<gene>
    <name evidence="1" type="ORF">GLV81_04695</name>
</gene>
<evidence type="ECO:0008006" key="3">
    <source>
        <dbReference type="Google" id="ProtNLM"/>
    </source>
</evidence>